<proteinExistence type="inferred from homology"/>
<feature type="non-terminal residue" evidence="9">
    <location>
        <position position="452"/>
    </location>
</feature>
<evidence type="ECO:0000256" key="4">
    <source>
        <dbReference type="ARBA" id="ARBA00022963"/>
    </source>
</evidence>
<keyword evidence="5 7" id="KW-0443">Lipid metabolism</keyword>
<comment type="caution">
    <text evidence="9">The sequence shown here is derived from an EMBL/GenBank/DDBJ whole genome shotgun (WGS) entry which is preliminary data.</text>
</comment>
<keyword evidence="6" id="KW-0325">Glycoprotein</keyword>
<name>A0AAD3HHL0_9CHLO</name>
<evidence type="ECO:0000313" key="9">
    <source>
        <dbReference type="EMBL" id="GFR40953.1"/>
    </source>
</evidence>
<dbReference type="EMBL" id="BMAR01000001">
    <property type="protein sequence ID" value="GFR40953.1"/>
    <property type="molecule type" value="Genomic_DNA"/>
</dbReference>
<feature type="region of interest" description="Disordered" evidence="8">
    <location>
        <begin position="36"/>
        <end position="68"/>
    </location>
</feature>
<dbReference type="GO" id="GO:0004620">
    <property type="term" value="F:phospholipase activity"/>
    <property type="evidence" value="ECO:0007669"/>
    <property type="project" value="InterPro"/>
</dbReference>
<comment type="similarity">
    <text evidence="1 7">Belongs to the phospholipase B-like family.</text>
</comment>
<feature type="compositionally biased region" description="Low complexity" evidence="8">
    <location>
        <begin position="40"/>
        <end position="51"/>
    </location>
</feature>
<dbReference type="PANTHER" id="PTHR12370:SF3">
    <property type="entry name" value="PHOSPHOLIPASE B-LIKE 2-RELATED"/>
    <property type="match status" value="1"/>
</dbReference>
<evidence type="ECO:0000256" key="1">
    <source>
        <dbReference type="ARBA" id="ARBA00007835"/>
    </source>
</evidence>
<reference evidence="9 10" key="1">
    <citation type="journal article" date="2021" name="Sci. Rep.">
        <title>Genome sequencing of the multicellular alga Astrephomene provides insights into convergent evolution of germ-soma differentiation.</title>
        <authorList>
            <person name="Yamashita S."/>
            <person name="Yamamoto K."/>
            <person name="Matsuzaki R."/>
            <person name="Suzuki S."/>
            <person name="Yamaguchi H."/>
            <person name="Hirooka S."/>
            <person name="Minakuchi Y."/>
            <person name="Miyagishima S."/>
            <person name="Kawachi M."/>
            <person name="Toyoda A."/>
            <person name="Nozaki H."/>
        </authorList>
    </citation>
    <scope>NUCLEOTIDE SEQUENCE [LARGE SCALE GENOMIC DNA]</scope>
    <source>
        <strain evidence="9 10">NIES-4017</strain>
    </source>
</reference>
<evidence type="ECO:0000256" key="3">
    <source>
        <dbReference type="ARBA" id="ARBA00022801"/>
    </source>
</evidence>
<dbReference type="Proteomes" id="UP001054857">
    <property type="component" value="Unassembled WGS sequence"/>
</dbReference>
<dbReference type="GO" id="GO:0005576">
    <property type="term" value="C:extracellular region"/>
    <property type="evidence" value="ECO:0007669"/>
    <property type="project" value="TreeGrafter"/>
</dbReference>
<dbReference type="Pfam" id="PF04916">
    <property type="entry name" value="Phospholip_B"/>
    <property type="match status" value="1"/>
</dbReference>
<feature type="compositionally biased region" description="Basic residues" evidence="8">
    <location>
        <begin position="52"/>
        <end position="61"/>
    </location>
</feature>
<dbReference type="PANTHER" id="PTHR12370">
    <property type="entry name" value="PHOSPHOLIPASE B-RELATED"/>
    <property type="match status" value="1"/>
</dbReference>
<keyword evidence="4 7" id="KW-0442">Lipid degradation</keyword>
<keyword evidence="2" id="KW-0732">Signal</keyword>
<gene>
    <name evidence="9" type="ORF">Agub_g1617</name>
</gene>
<keyword evidence="3 7" id="KW-0378">Hydrolase</keyword>
<evidence type="ECO:0000256" key="6">
    <source>
        <dbReference type="ARBA" id="ARBA00023180"/>
    </source>
</evidence>
<protein>
    <recommendedName>
        <fullName evidence="7">Phospholipase B-like</fullName>
        <ecNumber evidence="7">3.1.1.-</ecNumber>
    </recommendedName>
</protein>
<comment type="function">
    <text evidence="7">Putative phospholipase.</text>
</comment>
<dbReference type="Gene3D" id="3.60.60.30">
    <property type="match status" value="1"/>
</dbReference>
<evidence type="ECO:0000256" key="5">
    <source>
        <dbReference type="ARBA" id="ARBA00023098"/>
    </source>
</evidence>
<evidence type="ECO:0000256" key="2">
    <source>
        <dbReference type="ARBA" id="ARBA00022729"/>
    </source>
</evidence>
<keyword evidence="10" id="KW-1185">Reference proteome</keyword>
<dbReference type="AlphaFoldDB" id="A0AAD3HHL0"/>
<evidence type="ECO:0000256" key="7">
    <source>
        <dbReference type="RuleBase" id="RU364138"/>
    </source>
</evidence>
<dbReference type="InterPro" id="IPR007000">
    <property type="entry name" value="PLipase_B-like"/>
</dbReference>
<sequence length="452" mass="49867">GDVAVGWLERRDLMFLNGNGDVYDIIDAMEAGYGNTTDTAAPSSSSSSSASSKRRLQRRSVPRGAAVDPDPLRMSLKLGLQGKCSALLKVTGDLGDLLLGHSTHDSFTAMTRIYKHVSWQGLAEGSLAARSVSFSSYPGELFSDDDFYLLSSGLAVLETTNHIYVGSAFAPLTPACVLSWQRLRLANWLAGSGEQWVELFSRHNSGTYNNQYMIVDTKRFLRHKEMRPGLLWVVEQLPGMIKSADMTGELSRGYWPSYNVAFFPEVYQAAGYPDMISRLAAQGAHKYSFPIRLLRYQVAPRAAIFRRDQGGVTELEGLKRIMRYNDWQHDPYAEGNPVGAVCPRGDLLEGPQAIAKGCYDSKVTSASMIARMESEVVGGPTAQGQPPFSWSDPRWTSLPHRGMPNTFNFTFERMSPRDLPTRGECRQAEQQQQQAVVAAGGVAGRFVVRSVD</sequence>
<accession>A0AAD3HHL0</accession>
<dbReference type="GO" id="GO:0009395">
    <property type="term" value="P:phospholipid catabolic process"/>
    <property type="evidence" value="ECO:0007669"/>
    <property type="project" value="TreeGrafter"/>
</dbReference>
<organism evidence="9 10">
    <name type="scientific">Astrephomene gubernaculifera</name>
    <dbReference type="NCBI Taxonomy" id="47775"/>
    <lineage>
        <taxon>Eukaryota</taxon>
        <taxon>Viridiplantae</taxon>
        <taxon>Chlorophyta</taxon>
        <taxon>core chlorophytes</taxon>
        <taxon>Chlorophyceae</taxon>
        <taxon>CS clade</taxon>
        <taxon>Chlamydomonadales</taxon>
        <taxon>Astrephomenaceae</taxon>
        <taxon>Astrephomene</taxon>
    </lineage>
</organism>
<evidence type="ECO:0000256" key="8">
    <source>
        <dbReference type="SAM" id="MobiDB-lite"/>
    </source>
</evidence>
<evidence type="ECO:0000313" key="10">
    <source>
        <dbReference type="Proteomes" id="UP001054857"/>
    </source>
</evidence>
<dbReference type="EC" id="3.1.1.-" evidence="7"/>